<name>K1QTU4_MAGGI</name>
<keyword evidence="2" id="KW-0862">Zinc</keyword>
<gene>
    <name evidence="4" type="ORF">CGI_10023189</name>
</gene>
<feature type="domain" description="Carboxypeptidase activation peptide" evidence="3">
    <location>
        <begin position="56"/>
        <end position="127"/>
    </location>
</feature>
<dbReference type="InterPro" id="IPR036990">
    <property type="entry name" value="M14A-like_propep"/>
</dbReference>
<keyword evidence="1" id="KW-0479">Metal-binding</keyword>
<dbReference type="InParanoid" id="K1QTU4"/>
<dbReference type="SUPFAM" id="SSF54897">
    <property type="entry name" value="Protease propeptides/inhibitors"/>
    <property type="match status" value="1"/>
</dbReference>
<dbReference type="Pfam" id="PF02244">
    <property type="entry name" value="Propep_M14"/>
    <property type="match status" value="1"/>
</dbReference>
<protein>
    <submittedName>
        <fullName evidence="4">Carboxypeptidase A1</fullName>
    </submittedName>
</protein>
<dbReference type="HOGENOM" id="CLU_1564413_0_0_1"/>
<dbReference type="AlphaFoldDB" id="K1QTU4"/>
<reference evidence="4" key="1">
    <citation type="journal article" date="2012" name="Nature">
        <title>The oyster genome reveals stress adaptation and complexity of shell formation.</title>
        <authorList>
            <person name="Zhang G."/>
            <person name="Fang X."/>
            <person name="Guo X."/>
            <person name="Li L."/>
            <person name="Luo R."/>
            <person name="Xu F."/>
            <person name="Yang P."/>
            <person name="Zhang L."/>
            <person name="Wang X."/>
            <person name="Qi H."/>
            <person name="Xiong Z."/>
            <person name="Que H."/>
            <person name="Xie Y."/>
            <person name="Holland P.W."/>
            <person name="Paps J."/>
            <person name="Zhu Y."/>
            <person name="Wu F."/>
            <person name="Chen Y."/>
            <person name="Wang J."/>
            <person name="Peng C."/>
            <person name="Meng J."/>
            <person name="Yang L."/>
            <person name="Liu J."/>
            <person name="Wen B."/>
            <person name="Zhang N."/>
            <person name="Huang Z."/>
            <person name="Zhu Q."/>
            <person name="Feng Y."/>
            <person name="Mount A."/>
            <person name="Hedgecock D."/>
            <person name="Xu Z."/>
            <person name="Liu Y."/>
            <person name="Domazet-Loso T."/>
            <person name="Du Y."/>
            <person name="Sun X."/>
            <person name="Zhang S."/>
            <person name="Liu B."/>
            <person name="Cheng P."/>
            <person name="Jiang X."/>
            <person name="Li J."/>
            <person name="Fan D."/>
            <person name="Wang W."/>
            <person name="Fu W."/>
            <person name="Wang T."/>
            <person name="Wang B."/>
            <person name="Zhang J."/>
            <person name="Peng Z."/>
            <person name="Li Y."/>
            <person name="Li N."/>
            <person name="Wang J."/>
            <person name="Chen M."/>
            <person name="He Y."/>
            <person name="Tan F."/>
            <person name="Song X."/>
            <person name="Zheng Q."/>
            <person name="Huang R."/>
            <person name="Yang H."/>
            <person name="Du X."/>
            <person name="Chen L."/>
            <person name="Yang M."/>
            <person name="Gaffney P.M."/>
            <person name="Wang S."/>
            <person name="Luo L."/>
            <person name="She Z."/>
            <person name="Ming Y."/>
            <person name="Huang W."/>
            <person name="Zhang S."/>
            <person name="Huang B."/>
            <person name="Zhang Y."/>
            <person name="Qu T."/>
            <person name="Ni P."/>
            <person name="Miao G."/>
            <person name="Wang J."/>
            <person name="Wang Q."/>
            <person name="Steinberg C.E."/>
            <person name="Wang H."/>
            <person name="Li N."/>
            <person name="Qian L."/>
            <person name="Zhang G."/>
            <person name="Li Y."/>
            <person name="Yang H."/>
            <person name="Liu X."/>
            <person name="Wang J."/>
            <person name="Yin Y."/>
            <person name="Wang J."/>
        </authorList>
    </citation>
    <scope>NUCLEOTIDE SEQUENCE [LARGE SCALE GENOMIC DNA]</scope>
    <source>
        <strain evidence="4">05x7-T-G4-1.051#20</strain>
    </source>
</reference>
<keyword evidence="4" id="KW-0121">Carboxypeptidase</keyword>
<evidence type="ECO:0000259" key="3">
    <source>
        <dbReference type="Pfam" id="PF02244"/>
    </source>
</evidence>
<dbReference type="Gene3D" id="3.30.70.340">
    <property type="entry name" value="Metallocarboxypeptidase-like"/>
    <property type="match status" value="1"/>
</dbReference>
<sequence length="171" mass="19598">MVSLLTAGLAGKYQCWELPVNSLWVDMWSTLSSVVLLFCGYVTADPARFDGHKVLQILPNSLQELEQVLALHDVYDLDMWRHPRKGNHSMDVYVEPEKLEPVLGALKDIGAHVKIWIDDLQKLVDEEQSSMKRSFHLPYTSQGRNQGFNHLVYHRYSAVSGDPYMYQGIHL</sequence>
<dbReference type="FunFam" id="3.30.70.340:FF:000001">
    <property type="entry name" value="Carboxypeptidase A5"/>
    <property type="match status" value="1"/>
</dbReference>
<dbReference type="EMBL" id="JH816714">
    <property type="protein sequence ID" value="EKC34649.1"/>
    <property type="molecule type" value="Genomic_DNA"/>
</dbReference>
<evidence type="ECO:0000313" key="4">
    <source>
        <dbReference type="EMBL" id="EKC34649.1"/>
    </source>
</evidence>
<accession>K1QTU4</accession>
<keyword evidence="4" id="KW-0645">Protease</keyword>
<evidence type="ECO:0000256" key="1">
    <source>
        <dbReference type="ARBA" id="ARBA00022723"/>
    </source>
</evidence>
<dbReference type="GO" id="GO:0004180">
    <property type="term" value="F:carboxypeptidase activity"/>
    <property type="evidence" value="ECO:0007669"/>
    <property type="project" value="UniProtKB-KW"/>
</dbReference>
<evidence type="ECO:0000256" key="2">
    <source>
        <dbReference type="ARBA" id="ARBA00022833"/>
    </source>
</evidence>
<proteinExistence type="predicted"/>
<organism evidence="4">
    <name type="scientific">Magallana gigas</name>
    <name type="common">Pacific oyster</name>
    <name type="synonym">Crassostrea gigas</name>
    <dbReference type="NCBI Taxonomy" id="29159"/>
    <lineage>
        <taxon>Eukaryota</taxon>
        <taxon>Metazoa</taxon>
        <taxon>Spiralia</taxon>
        <taxon>Lophotrochozoa</taxon>
        <taxon>Mollusca</taxon>
        <taxon>Bivalvia</taxon>
        <taxon>Autobranchia</taxon>
        <taxon>Pteriomorphia</taxon>
        <taxon>Ostreida</taxon>
        <taxon>Ostreoidea</taxon>
        <taxon>Ostreidae</taxon>
        <taxon>Magallana</taxon>
    </lineage>
</organism>
<dbReference type="GO" id="GO:0046872">
    <property type="term" value="F:metal ion binding"/>
    <property type="evidence" value="ECO:0007669"/>
    <property type="project" value="UniProtKB-KW"/>
</dbReference>
<keyword evidence="4" id="KW-0378">Hydrolase</keyword>
<dbReference type="InterPro" id="IPR003146">
    <property type="entry name" value="M14A_act_pep"/>
</dbReference>